<comment type="subcellular location">
    <subcellularLocation>
        <location evidence="1">Membrane</location>
        <topology evidence="1">Single-pass membrane protein</topology>
    </subcellularLocation>
</comment>
<accession>A0A183CWF8</accession>
<evidence type="ECO:0000256" key="2">
    <source>
        <dbReference type="ARBA" id="ARBA00022692"/>
    </source>
</evidence>
<dbReference type="GO" id="GO:0005509">
    <property type="term" value="F:calcium ion binding"/>
    <property type="evidence" value="ECO:0007669"/>
    <property type="project" value="UniProtKB-UniRule"/>
</dbReference>
<dbReference type="InterPro" id="IPR020894">
    <property type="entry name" value="Cadherin_CS"/>
</dbReference>
<protein>
    <submittedName>
        <fullName evidence="12">CA domain-containing protein</fullName>
    </submittedName>
</protein>
<proteinExistence type="predicted"/>
<dbReference type="FunFam" id="2.60.40.60:FF:000080">
    <property type="entry name" value="FAT atypical cadherin 1"/>
    <property type="match status" value="1"/>
</dbReference>
<dbReference type="SMART" id="SM00112">
    <property type="entry name" value="CA"/>
    <property type="match status" value="2"/>
</dbReference>
<evidence type="ECO:0000256" key="7">
    <source>
        <dbReference type="ARBA" id="ARBA00023180"/>
    </source>
</evidence>
<reference evidence="10 11" key="2">
    <citation type="submission" date="2018-11" db="EMBL/GenBank/DDBJ databases">
        <authorList>
            <consortium name="Pathogen Informatics"/>
        </authorList>
    </citation>
    <scope>NUCLEOTIDE SEQUENCE [LARGE SCALE GENOMIC DNA]</scope>
</reference>
<feature type="domain" description="Cadherin" evidence="9">
    <location>
        <begin position="115"/>
        <end position="211"/>
    </location>
</feature>
<keyword evidence="7" id="KW-0325">Glycoprotein</keyword>
<dbReference type="InterPro" id="IPR002126">
    <property type="entry name" value="Cadherin-like_dom"/>
</dbReference>
<dbReference type="Proteomes" id="UP000271098">
    <property type="component" value="Unassembled WGS sequence"/>
</dbReference>
<organism evidence="12">
    <name type="scientific">Gongylonema pulchrum</name>
    <dbReference type="NCBI Taxonomy" id="637853"/>
    <lineage>
        <taxon>Eukaryota</taxon>
        <taxon>Metazoa</taxon>
        <taxon>Ecdysozoa</taxon>
        <taxon>Nematoda</taxon>
        <taxon>Chromadorea</taxon>
        <taxon>Rhabditida</taxon>
        <taxon>Spirurina</taxon>
        <taxon>Spiruromorpha</taxon>
        <taxon>Spiruroidea</taxon>
        <taxon>Gongylonematidae</taxon>
        <taxon>Gongylonema</taxon>
    </lineage>
</organism>
<dbReference type="PANTHER" id="PTHR24028:SF328">
    <property type="entry name" value="CADHERIN-3"/>
    <property type="match status" value="1"/>
</dbReference>
<evidence type="ECO:0000256" key="1">
    <source>
        <dbReference type="ARBA" id="ARBA00004167"/>
    </source>
</evidence>
<dbReference type="CDD" id="cd11304">
    <property type="entry name" value="Cadherin_repeat"/>
    <property type="match status" value="3"/>
</dbReference>
<evidence type="ECO:0000256" key="6">
    <source>
        <dbReference type="ARBA" id="ARBA00023136"/>
    </source>
</evidence>
<dbReference type="PROSITE" id="PS00232">
    <property type="entry name" value="CADHERIN_1"/>
    <property type="match status" value="1"/>
</dbReference>
<reference evidence="12" key="1">
    <citation type="submission" date="2016-06" db="UniProtKB">
        <authorList>
            <consortium name="WormBaseParasite"/>
        </authorList>
    </citation>
    <scope>IDENTIFICATION</scope>
</reference>
<evidence type="ECO:0000256" key="8">
    <source>
        <dbReference type="PROSITE-ProRule" id="PRU00043"/>
    </source>
</evidence>
<dbReference type="PRINTS" id="PR00205">
    <property type="entry name" value="CADHERIN"/>
</dbReference>
<dbReference type="InterPro" id="IPR050174">
    <property type="entry name" value="Protocadherin/Cadherin-CA"/>
</dbReference>
<dbReference type="GO" id="GO:0007156">
    <property type="term" value="P:homophilic cell adhesion via plasma membrane adhesion molecules"/>
    <property type="evidence" value="ECO:0007669"/>
    <property type="project" value="InterPro"/>
</dbReference>
<dbReference type="WBParaSite" id="GPUH_0000079901-mRNA-1">
    <property type="protein sequence ID" value="GPUH_0000079901-mRNA-1"/>
    <property type="gene ID" value="GPUH_0000079901"/>
</dbReference>
<name>A0A183CWF8_9BILA</name>
<evidence type="ECO:0000256" key="4">
    <source>
        <dbReference type="ARBA" id="ARBA00022837"/>
    </source>
</evidence>
<dbReference type="GO" id="GO:0005886">
    <property type="term" value="C:plasma membrane"/>
    <property type="evidence" value="ECO:0007669"/>
    <property type="project" value="InterPro"/>
</dbReference>
<dbReference type="EMBL" id="UYRT01000806">
    <property type="protein sequence ID" value="VDK28747.1"/>
    <property type="molecule type" value="Genomic_DNA"/>
</dbReference>
<evidence type="ECO:0000313" key="10">
    <source>
        <dbReference type="EMBL" id="VDK28747.1"/>
    </source>
</evidence>
<dbReference type="PANTHER" id="PTHR24028">
    <property type="entry name" value="CADHERIN-87A"/>
    <property type="match status" value="1"/>
</dbReference>
<dbReference type="SUPFAM" id="SSF49313">
    <property type="entry name" value="Cadherin-like"/>
    <property type="match status" value="3"/>
</dbReference>
<gene>
    <name evidence="10" type="ORF">GPUH_LOCUS799</name>
</gene>
<dbReference type="InterPro" id="IPR015919">
    <property type="entry name" value="Cadherin-like_sf"/>
</dbReference>
<keyword evidence="5" id="KW-1133">Transmembrane helix</keyword>
<dbReference type="Pfam" id="PF00028">
    <property type="entry name" value="Cadherin"/>
    <property type="match status" value="2"/>
</dbReference>
<dbReference type="AlphaFoldDB" id="A0A183CWF8"/>
<evidence type="ECO:0000259" key="9">
    <source>
        <dbReference type="PROSITE" id="PS50268"/>
    </source>
</evidence>
<evidence type="ECO:0000256" key="3">
    <source>
        <dbReference type="ARBA" id="ARBA00022737"/>
    </source>
</evidence>
<evidence type="ECO:0000256" key="5">
    <source>
        <dbReference type="ARBA" id="ARBA00022989"/>
    </source>
</evidence>
<feature type="domain" description="Cadherin" evidence="9">
    <location>
        <begin position="18"/>
        <end position="114"/>
    </location>
</feature>
<dbReference type="PROSITE" id="PS50268">
    <property type="entry name" value="CADHERIN_2"/>
    <property type="match status" value="2"/>
</dbReference>
<dbReference type="Gene3D" id="2.60.40.60">
    <property type="entry name" value="Cadherins"/>
    <property type="match status" value="3"/>
</dbReference>
<keyword evidence="11" id="KW-1185">Reference proteome</keyword>
<keyword evidence="6" id="KW-0472">Membrane</keyword>
<evidence type="ECO:0000313" key="12">
    <source>
        <dbReference type="WBParaSite" id="GPUH_0000079901-mRNA-1"/>
    </source>
</evidence>
<keyword evidence="2" id="KW-0812">Transmembrane</keyword>
<sequence length="260" mass="28966">MKRWMRRQNPAVPRIHFQQERYISELQENTPINSLVIKIHATHITNEALYYAMVAPEDSRSVNIFILDTISGEIRVGKALDRETLDRHVLKVTAYERLDPTVSASSSVIVEVLDVQDNAPIGTTIASVFARDMDIGLNGEIYYSLGEELGAELFQIHSSTGVIQTAQHLDRELINLIRVHVFATDKGVPPMNSSALLEVSVIDVNDNAPVFETELYNVSILENITVPSNILQVKAVDSDSGLNGITYPIVHFCLICTKTH</sequence>
<keyword evidence="3" id="KW-0677">Repeat</keyword>
<evidence type="ECO:0000313" key="11">
    <source>
        <dbReference type="Proteomes" id="UP000271098"/>
    </source>
</evidence>
<keyword evidence="4 8" id="KW-0106">Calcium</keyword>
<dbReference type="OrthoDB" id="26203at2759"/>